<dbReference type="InterPro" id="IPR047589">
    <property type="entry name" value="DUF11_rpt"/>
</dbReference>
<evidence type="ECO:0000259" key="6">
    <source>
        <dbReference type="Pfam" id="PF20009"/>
    </source>
</evidence>
<feature type="domain" description="DUF7507" evidence="8">
    <location>
        <begin position="865"/>
        <end position="955"/>
    </location>
</feature>
<dbReference type="InterPro" id="IPR055354">
    <property type="entry name" value="DUF7507"/>
</dbReference>
<comment type="subcellular location">
    <subcellularLocation>
        <location evidence="1">Secreted</location>
    </subcellularLocation>
</comment>
<dbReference type="InterPro" id="IPR051172">
    <property type="entry name" value="Chlamydia_OmcB"/>
</dbReference>
<dbReference type="PANTHER" id="PTHR34819:SF3">
    <property type="entry name" value="CELL SURFACE PROTEIN"/>
    <property type="match status" value="1"/>
</dbReference>
<sequence length="1710" mass="177815">MPATITGIVFNDLNHNGTFNPGEPGIPNVFVVLFSSSAGTCTSVQTDANGNYSFSITTAGTYTVYEPVANPGATCPPTTFTQPSGFTVSNGPRKLTVTVTAAQVTGNATIANQNFSHDTTNNPLFCTATMVQFSGQPTQWFNINLVTGTAISQGIVNPAVSINAIGYNPLDNYIYGYDRTNNLITRVDRSGNVTDLAPLPPGLPADDYICGTFDLSGFLYLLARGASRFFVVDLRPNTATFMKLVNPANGFQEQTSNFGVAFSKTPTISDWVFRPLDGNLYGVDPSGPVIRIVPTTGAVTNLTTTPLVTATSFGAMAIDAADNIYAISNTNGGIYRYTITGNKATSARFSTTITTNLNDATLCPFITVGVDYGDAPDTGAGNGPSNYSTLLANNGPRHQTTNTLFLGTRITTEQDAFQNPTATGDDISKGIQDDGLTVPLPAIAVTATSYLLNVTITNNTGSPANLYGWVDFNDDGIFQANEAAPVQVVPSQTGTQIVTLPFTVPAGVTLVSGQTFVRLRLTTDNLVNQNTLPTAEDTRSLGAAADGEVEDYIVLISAPAMLSITKTASTPTALPGDSVNYTFTVTNTGNVTLTNVRIEDSLLGLIDVLSSLAPGVSTTIIVQFIVPPGTLAGTIIDNTATATSDQTPPIIDTAQVTVLPSFSLAIAKTVDQVAVAPGTTVSYTITVSNTSNAPITNVTVTDDLLGFSQVIPSLDVGQSQTFSVPFTVPLGTTAGTVFTNQSVGTSDETPPTSDTATIIVTPIPDAIIFKSVTPQIAAPGETVTYTITVTNAGNQTLTNVHIVDPTISIDQTFAALNPGDTVVVTMPFVIPLTAMQGDTIVNVSTVTTDQTAPGQADAVVTVISAPGISISKSVAPTQAAVGDTVTYTFVVTNTGNTPLTSVQLSDPLLGIIQSIGSLAVGESRTITFPFVVSSSSSNPFINTATVTGTAGTQSVQDSSTAALALLLPAFTVAKSVNQPQANPGDTVMFTITVTNTGNIDLTNVVISDPVLSYQTTIDTLATGASVIESIPFTIPNDATPGSTITNVVTVTPTETGPQQDTTTITVNEVPDITITKTPDQPNGLPGDTITYTITVTNTGNIPLTNVTVSDPFLGFSTNIPTLAVGQSQSFAPTFTIPAGTAIGTIIRNVSTVTSDQTPPEDDNATVLVNPLPPLLTLVKTTDRFTAAPGDTVNYTITVTNPGTVSLTNVFFNDDILGINQTVGTLDPGQSQAFTFAFTIPAGTPSGTVIVNTAVAESDQTNPEEGRTSVTIDPAPLLQITKTIDPSQAVPGQSVTVTLTVTNTGNVDLSNVVIEDAAIDFRSVIPNLPVGSSSSIPLPFVTPNLPAGTVLTNTATATSNETVPTSATASFTVLSLIPSLTLDKQVNPSVASPGENVTFTFEFRNTSNGPLTNLHFTDELLGIDKTVDFVPAGFSVSLTQTFTIPADTIGGTVITNTAVLTTAETAPVTATVQVTVPADPQLTISKTVFPPTALPGEVVFFSLHGVNTGNVPLTNISYNDPLLSISGTVVSQDVGEVLSLIIPFTIPPTSTPGQPIINTAFVDSVQTGLLSTSATVNVTPLPIEVTKKADCHRIFVGDTVTFRITMTNTGSVTATNVLLTDVLQTGTKFVPKSVKIDGKHIPDANPQNGISLGSIAPGQSVQVSFEVKQVCLPPKDKVRNTAAVNFQLDDLAPVFTVESNTVVIQVEEHHE</sequence>
<dbReference type="InterPro" id="IPR001434">
    <property type="entry name" value="OmcB-like_DUF11"/>
</dbReference>
<evidence type="ECO:0000256" key="3">
    <source>
        <dbReference type="ARBA" id="ARBA00022729"/>
    </source>
</evidence>
<feature type="domain" description="DUF7507" evidence="8">
    <location>
        <begin position="1377"/>
        <end position="1464"/>
    </location>
</feature>
<comment type="caution">
    <text evidence="9">The sequence shown here is derived from an EMBL/GenBank/DDBJ whole genome shotgun (WGS) entry which is preliminary data.</text>
</comment>
<evidence type="ECO:0000256" key="1">
    <source>
        <dbReference type="ARBA" id="ARBA00004613"/>
    </source>
</evidence>
<dbReference type="OrthoDB" id="2490638at2"/>
<feature type="domain" description="DUF7507" evidence="8">
    <location>
        <begin position="768"/>
        <end position="851"/>
    </location>
</feature>
<keyword evidence="10" id="KW-1185">Reference proteome</keyword>
<dbReference type="Pfam" id="PF24346">
    <property type="entry name" value="DUF7507"/>
    <property type="match status" value="8"/>
</dbReference>
<feature type="domain" description="DUF6923" evidence="7">
    <location>
        <begin position="134"/>
        <end position="364"/>
    </location>
</feature>
<evidence type="ECO:0000256" key="2">
    <source>
        <dbReference type="ARBA" id="ARBA00022525"/>
    </source>
</evidence>
<name>A0A559J1H3_9BACL</name>
<feature type="domain" description="DUF7507" evidence="8">
    <location>
        <begin position="1070"/>
        <end position="1156"/>
    </location>
</feature>
<evidence type="ECO:0000259" key="5">
    <source>
        <dbReference type="Pfam" id="PF17210"/>
    </source>
</evidence>
<evidence type="ECO:0000259" key="7">
    <source>
        <dbReference type="Pfam" id="PF21959"/>
    </source>
</evidence>
<protein>
    <submittedName>
        <fullName evidence="9">DUF11 domain-containing protein</fullName>
    </submittedName>
</protein>
<feature type="domain" description="GEVED" evidence="6">
    <location>
        <begin position="465"/>
        <end position="554"/>
    </location>
</feature>
<dbReference type="InterPro" id="IPR013783">
    <property type="entry name" value="Ig-like_fold"/>
</dbReference>
<dbReference type="Pfam" id="PF17210">
    <property type="entry name" value="SdrD_B"/>
    <property type="match status" value="1"/>
</dbReference>
<dbReference type="GO" id="GO:0005576">
    <property type="term" value="C:extracellular region"/>
    <property type="evidence" value="ECO:0007669"/>
    <property type="project" value="UniProtKB-SubCell"/>
</dbReference>
<evidence type="ECO:0000259" key="4">
    <source>
        <dbReference type="Pfam" id="PF01345"/>
    </source>
</evidence>
<dbReference type="NCBIfam" id="TIGR01451">
    <property type="entry name" value="B_ant_repeat"/>
    <property type="match status" value="10"/>
</dbReference>
<organism evidence="9 10">
    <name type="scientific">Paenibacillus agilis</name>
    <dbReference type="NCBI Taxonomy" id="3020863"/>
    <lineage>
        <taxon>Bacteria</taxon>
        <taxon>Bacillati</taxon>
        <taxon>Bacillota</taxon>
        <taxon>Bacilli</taxon>
        <taxon>Bacillales</taxon>
        <taxon>Paenibacillaceae</taxon>
        <taxon>Paenibacillus</taxon>
    </lineage>
</organism>
<feature type="domain" description="DUF7507" evidence="8">
    <location>
        <begin position="562"/>
        <end position="646"/>
    </location>
</feature>
<dbReference type="SUPFAM" id="SSF101898">
    <property type="entry name" value="NHL repeat"/>
    <property type="match status" value="1"/>
</dbReference>
<proteinExistence type="predicted"/>
<dbReference type="Gene3D" id="2.60.40.10">
    <property type="entry name" value="Immunoglobulins"/>
    <property type="match status" value="7"/>
</dbReference>
<feature type="domain" description="DUF7507" evidence="8">
    <location>
        <begin position="1173"/>
        <end position="1261"/>
    </location>
</feature>
<gene>
    <name evidence="9" type="ORF">FPZ44_12125</name>
</gene>
<dbReference type="Pfam" id="PF20009">
    <property type="entry name" value="GEVED"/>
    <property type="match status" value="1"/>
</dbReference>
<keyword evidence="3" id="KW-0732">Signal</keyword>
<keyword evidence="2" id="KW-0964">Secreted</keyword>
<dbReference type="InterPro" id="IPR054215">
    <property type="entry name" value="DUF6923"/>
</dbReference>
<dbReference type="RefSeq" id="WP_144990518.1">
    <property type="nucleotide sequence ID" value="NZ_VNJK01000001.1"/>
</dbReference>
<dbReference type="InterPro" id="IPR045474">
    <property type="entry name" value="GEVED"/>
</dbReference>
<dbReference type="Pfam" id="PF21959">
    <property type="entry name" value="DUF6923"/>
    <property type="match status" value="1"/>
</dbReference>
<accession>A0A559J1H3</accession>
<feature type="domain" description="DUF7507" evidence="8">
    <location>
        <begin position="1274"/>
        <end position="1333"/>
    </location>
</feature>
<dbReference type="Pfam" id="PF01345">
    <property type="entry name" value="DUF11"/>
    <property type="match status" value="2"/>
</dbReference>
<evidence type="ECO:0000259" key="8">
    <source>
        <dbReference type="Pfam" id="PF24346"/>
    </source>
</evidence>
<feature type="domain" description="SD-repeat containing protein B" evidence="5">
    <location>
        <begin position="4"/>
        <end position="66"/>
    </location>
</feature>
<dbReference type="Proteomes" id="UP000318102">
    <property type="component" value="Unassembled WGS sequence"/>
</dbReference>
<dbReference type="PANTHER" id="PTHR34819">
    <property type="entry name" value="LARGE CYSTEINE-RICH PERIPLASMIC PROTEIN OMCB"/>
    <property type="match status" value="1"/>
</dbReference>
<dbReference type="Gene3D" id="2.60.40.740">
    <property type="match status" value="1"/>
</dbReference>
<feature type="domain" description="DUF11" evidence="4">
    <location>
        <begin position="664"/>
        <end position="732"/>
    </location>
</feature>
<reference evidence="9 10" key="1">
    <citation type="submission" date="2019-07" db="EMBL/GenBank/DDBJ databases">
        <authorList>
            <person name="Kim J."/>
        </authorList>
    </citation>
    <scope>NUCLEOTIDE SEQUENCE [LARGE SCALE GENOMIC DNA]</scope>
    <source>
        <strain evidence="9 10">N4</strain>
    </source>
</reference>
<dbReference type="Gene3D" id="2.115.10.10">
    <property type="entry name" value="Tachylectin 2"/>
    <property type="match status" value="1"/>
</dbReference>
<dbReference type="EMBL" id="VNJK01000001">
    <property type="protein sequence ID" value="TVX93740.1"/>
    <property type="molecule type" value="Genomic_DNA"/>
</dbReference>
<dbReference type="InterPro" id="IPR033764">
    <property type="entry name" value="Sdr_B"/>
</dbReference>
<feature type="domain" description="DUF11" evidence="4">
    <location>
        <begin position="1582"/>
        <end position="1685"/>
    </location>
</feature>
<dbReference type="SUPFAM" id="SSF117074">
    <property type="entry name" value="Hypothetical protein PA1324"/>
    <property type="match status" value="1"/>
</dbReference>
<feature type="domain" description="DUF7507" evidence="8">
    <location>
        <begin position="968"/>
        <end position="1055"/>
    </location>
</feature>
<evidence type="ECO:0000313" key="10">
    <source>
        <dbReference type="Proteomes" id="UP000318102"/>
    </source>
</evidence>
<evidence type="ECO:0000313" key="9">
    <source>
        <dbReference type="EMBL" id="TVX93740.1"/>
    </source>
</evidence>